<evidence type="ECO:0000256" key="9">
    <source>
        <dbReference type="ARBA" id="ARBA00023157"/>
    </source>
</evidence>
<keyword evidence="4 13" id="KW-0812">Transmembrane</keyword>
<evidence type="ECO:0000256" key="3">
    <source>
        <dbReference type="ARBA" id="ARBA00022461"/>
    </source>
</evidence>
<evidence type="ECO:0000256" key="7">
    <source>
        <dbReference type="ARBA" id="ARBA00023065"/>
    </source>
</evidence>
<dbReference type="InterPro" id="IPR002172">
    <property type="entry name" value="LDrepeatLR_classA_rpt"/>
</dbReference>
<dbReference type="SMART" id="SM00192">
    <property type="entry name" value="LDLa"/>
    <property type="match status" value="2"/>
</dbReference>
<organism evidence="15 16">
    <name type="scientific">Saccoglossus kowalevskii</name>
    <name type="common">Acorn worm</name>
    <dbReference type="NCBI Taxonomy" id="10224"/>
    <lineage>
        <taxon>Eukaryota</taxon>
        <taxon>Metazoa</taxon>
        <taxon>Hemichordata</taxon>
        <taxon>Enteropneusta</taxon>
        <taxon>Harrimaniidae</taxon>
        <taxon>Saccoglossus</taxon>
    </lineage>
</organism>
<keyword evidence="11 13" id="KW-0407">Ion channel</keyword>
<dbReference type="PANTHER" id="PTHR11690">
    <property type="entry name" value="AMILORIDE-SENSITIVE SODIUM CHANNEL-RELATED"/>
    <property type="match status" value="1"/>
</dbReference>
<evidence type="ECO:0000313" key="16">
    <source>
        <dbReference type="RefSeq" id="XP_006824359.1"/>
    </source>
</evidence>
<feature type="disulfide bond" evidence="12">
    <location>
        <begin position="127"/>
        <end position="142"/>
    </location>
</feature>
<dbReference type="Gene3D" id="2.60.470.10">
    <property type="entry name" value="Acid-sensing ion channels like domains"/>
    <property type="match status" value="1"/>
</dbReference>
<evidence type="ECO:0000256" key="2">
    <source>
        <dbReference type="ARBA" id="ARBA00022448"/>
    </source>
</evidence>
<dbReference type="PROSITE" id="PS50068">
    <property type="entry name" value="LDLRA_2"/>
    <property type="match status" value="2"/>
</dbReference>
<keyword evidence="8 14" id="KW-0472">Membrane</keyword>
<accession>A0ABM0MWG8</accession>
<evidence type="ECO:0000313" key="15">
    <source>
        <dbReference type="Proteomes" id="UP000694865"/>
    </source>
</evidence>
<dbReference type="PANTHER" id="PTHR11690:SF248">
    <property type="entry name" value="PICKPOCKET 17, ISOFORM A"/>
    <property type="match status" value="1"/>
</dbReference>
<keyword evidence="6" id="KW-0915">Sodium</keyword>
<name>A0ABM0MWG8_SACKO</name>
<evidence type="ECO:0000256" key="8">
    <source>
        <dbReference type="ARBA" id="ARBA00023136"/>
    </source>
</evidence>
<reference evidence="16" key="1">
    <citation type="submission" date="2025-08" db="UniProtKB">
        <authorList>
            <consortium name="RefSeq"/>
        </authorList>
    </citation>
    <scope>IDENTIFICATION</scope>
    <source>
        <tissue evidence="16">Testes</tissue>
    </source>
</reference>
<dbReference type="Gene3D" id="4.10.400.10">
    <property type="entry name" value="Low-density Lipoprotein Receptor"/>
    <property type="match status" value="2"/>
</dbReference>
<dbReference type="CDD" id="cd00112">
    <property type="entry name" value="LDLa"/>
    <property type="match status" value="2"/>
</dbReference>
<feature type="disulfide bond" evidence="12">
    <location>
        <begin position="170"/>
        <end position="185"/>
    </location>
</feature>
<dbReference type="InterPro" id="IPR001873">
    <property type="entry name" value="ENaC"/>
</dbReference>
<evidence type="ECO:0000256" key="11">
    <source>
        <dbReference type="ARBA" id="ARBA00023303"/>
    </source>
</evidence>
<comment type="caution">
    <text evidence="12">Lacks conserved residue(s) required for the propagation of feature annotation.</text>
</comment>
<comment type="subcellular location">
    <subcellularLocation>
        <location evidence="1">Membrane</location>
        <topology evidence="1">Multi-pass membrane protein</topology>
    </subcellularLocation>
</comment>
<proteinExistence type="inferred from homology"/>
<evidence type="ECO:0000256" key="12">
    <source>
        <dbReference type="PROSITE-ProRule" id="PRU00124"/>
    </source>
</evidence>
<evidence type="ECO:0000256" key="5">
    <source>
        <dbReference type="ARBA" id="ARBA00022989"/>
    </source>
</evidence>
<keyword evidence="9 12" id="KW-1015">Disulfide bond</keyword>
<dbReference type="InterPro" id="IPR036055">
    <property type="entry name" value="LDL_receptor-like_sf"/>
</dbReference>
<keyword evidence="10 13" id="KW-0739">Sodium transport</keyword>
<dbReference type="GeneID" id="100375937"/>
<dbReference type="SUPFAM" id="SSF57424">
    <property type="entry name" value="LDL receptor-like module"/>
    <property type="match status" value="2"/>
</dbReference>
<evidence type="ECO:0000256" key="13">
    <source>
        <dbReference type="RuleBase" id="RU000679"/>
    </source>
</evidence>
<keyword evidence="3 13" id="KW-0894">Sodium channel</keyword>
<dbReference type="Proteomes" id="UP000694865">
    <property type="component" value="Unplaced"/>
</dbReference>
<gene>
    <name evidence="16" type="primary">LOC100375937</name>
</gene>
<feature type="transmembrane region" description="Helical" evidence="14">
    <location>
        <begin position="15"/>
        <end position="42"/>
    </location>
</feature>
<evidence type="ECO:0000256" key="14">
    <source>
        <dbReference type="SAM" id="Phobius"/>
    </source>
</evidence>
<sequence>MADSLVNTMCRRQRILWSVTLTIAAFLFVVQVFSSVSSYLAYEIDVKIGKQTASTQQFPAVTVCNINKLRRSAVAVSEFRGIMALDGPLKWFEKYARYSDVVSADVSSCPADWTICDSQCIPPAALCNYINDCDDGSDESNCPYNNGQCPEDAFECNDVQMKCIPKTKTCDRVKHCNNGNDEQNCAYTEENVFMDDWNKKFLGISSDPSIYEDFRYNFYVNKTFTFLPNMEELRWVPLMVASQAADFADLKELMQLTKGDIQLLGHQAEQFIMKCEFNGLKCDISDFRVMQDNVYGNCFTFNGNAVHQSARSGPNTGKERQMLSFF</sequence>
<keyword evidence="5 14" id="KW-1133">Transmembrane helix</keyword>
<evidence type="ECO:0000256" key="1">
    <source>
        <dbReference type="ARBA" id="ARBA00004141"/>
    </source>
</evidence>
<keyword evidence="2 13" id="KW-0813">Transport</keyword>
<evidence type="ECO:0000256" key="6">
    <source>
        <dbReference type="ARBA" id="ARBA00023053"/>
    </source>
</evidence>
<keyword evidence="7 13" id="KW-0406">Ion transport</keyword>
<evidence type="ECO:0000256" key="10">
    <source>
        <dbReference type="ARBA" id="ARBA00023201"/>
    </source>
</evidence>
<keyword evidence="15" id="KW-1185">Reference proteome</keyword>
<dbReference type="PRINTS" id="PR01078">
    <property type="entry name" value="AMINACHANNEL"/>
</dbReference>
<dbReference type="Pfam" id="PF00858">
    <property type="entry name" value="ASC"/>
    <property type="match status" value="1"/>
</dbReference>
<dbReference type="RefSeq" id="XP_006824359.1">
    <property type="nucleotide sequence ID" value="XM_006824296.1"/>
</dbReference>
<evidence type="ECO:0000256" key="4">
    <source>
        <dbReference type="ARBA" id="ARBA00022692"/>
    </source>
</evidence>
<protein>
    <submittedName>
        <fullName evidence="16">Degenerin del-1-like</fullName>
    </submittedName>
</protein>
<comment type="similarity">
    <text evidence="13">Belongs to the amiloride-sensitive sodium channel (TC 1.A.6) family.</text>
</comment>